<comment type="caution">
    <text evidence="2">The sequence shown here is derived from an EMBL/GenBank/DDBJ whole genome shotgun (WGS) entry which is preliminary data.</text>
</comment>
<keyword evidence="3" id="KW-1185">Reference proteome</keyword>
<proteinExistence type="predicted"/>
<keyword evidence="1" id="KW-0472">Membrane</keyword>
<accession>A0A2V4BYQ0</accession>
<dbReference type="Proteomes" id="UP000247681">
    <property type="component" value="Unassembled WGS sequence"/>
</dbReference>
<gene>
    <name evidence="2" type="ORF">DMB68_17170</name>
</gene>
<dbReference type="AlphaFoldDB" id="A0A2V4BYQ0"/>
<keyword evidence="1" id="KW-0812">Transmembrane</keyword>
<protein>
    <submittedName>
        <fullName evidence="2">Uncharacterized protein</fullName>
    </submittedName>
</protein>
<evidence type="ECO:0000313" key="3">
    <source>
        <dbReference type="Proteomes" id="UP000247681"/>
    </source>
</evidence>
<evidence type="ECO:0000256" key="1">
    <source>
        <dbReference type="SAM" id="Phobius"/>
    </source>
</evidence>
<reference evidence="2 3" key="1">
    <citation type="submission" date="2018-05" db="EMBL/GenBank/DDBJ databases">
        <title>Flavobacterium sp. strain IMCC34758, incomplete genome.</title>
        <authorList>
            <person name="Joung Y."/>
        </authorList>
    </citation>
    <scope>NUCLEOTIDE SEQUENCE [LARGE SCALE GENOMIC DNA]</scope>
    <source>
        <strain evidence="2 3">IMCC34758</strain>
    </source>
</reference>
<organism evidence="2 3">
    <name type="scientific">Flavobacterium hydrophilum</name>
    <dbReference type="NCBI Taxonomy" id="2211445"/>
    <lineage>
        <taxon>Bacteria</taxon>
        <taxon>Pseudomonadati</taxon>
        <taxon>Bacteroidota</taxon>
        <taxon>Flavobacteriia</taxon>
        <taxon>Flavobacteriales</taxon>
        <taxon>Flavobacteriaceae</taxon>
        <taxon>Flavobacterium</taxon>
    </lineage>
</organism>
<evidence type="ECO:0000313" key="2">
    <source>
        <dbReference type="EMBL" id="PXY44166.1"/>
    </source>
</evidence>
<feature type="transmembrane region" description="Helical" evidence="1">
    <location>
        <begin position="42"/>
        <end position="62"/>
    </location>
</feature>
<name>A0A2V4BYQ0_9FLAO</name>
<dbReference type="EMBL" id="QJHL01000004">
    <property type="protein sequence ID" value="PXY44166.1"/>
    <property type="molecule type" value="Genomic_DNA"/>
</dbReference>
<keyword evidence="1" id="KW-1133">Transmembrane helix</keyword>
<sequence length="67" mass="8076">MQIIENYRYKRLLKLFRIIYFATYAEEVAIVKIIFFKIVIKLIFLTSISIKILFLPFTKLFLNGNLQ</sequence>